<feature type="region of interest" description="Disordered" evidence="1">
    <location>
        <begin position="428"/>
        <end position="447"/>
    </location>
</feature>
<dbReference type="Proteomes" id="UP000783863">
    <property type="component" value="Unassembled WGS sequence"/>
</dbReference>
<evidence type="ECO:0000313" key="3">
    <source>
        <dbReference type="EMBL" id="MBX0304903.1"/>
    </source>
</evidence>
<dbReference type="AlphaFoldDB" id="A0A8J8CBV7"/>
<proteinExistence type="predicted"/>
<feature type="domain" description="DUF4397" evidence="2">
    <location>
        <begin position="275"/>
        <end position="395"/>
    </location>
</feature>
<dbReference type="InterPro" id="IPR025510">
    <property type="entry name" value="DUF4397"/>
</dbReference>
<feature type="compositionally biased region" description="Gly residues" evidence="1">
    <location>
        <begin position="23"/>
        <end position="35"/>
    </location>
</feature>
<evidence type="ECO:0000256" key="1">
    <source>
        <dbReference type="SAM" id="MobiDB-lite"/>
    </source>
</evidence>
<comment type="caution">
    <text evidence="3">The sequence shown here is derived from an EMBL/GenBank/DDBJ whole genome shotgun (WGS) entry which is preliminary data.</text>
</comment>
<feature type="domain" description="DUF4397" evidence="2">
    <location>
        <begin position="63"/>
        <end position="183"/>
    </location>
</feature>
<dbReference type="EMBL" id="RKLQ01000002">
    <property type="protein sequence ID" value="MBX0304903.1"/>
    <property type="molecule type" value="Genomic_DNA"/>
</dbReference>
<evidence type="ECO:0000259" key="2">
    <source>
        <dbReference type="Pfam" id="PF14344"/>
    </source>
</evidence>
<accession>A0A8J8CBV7</accession>
<feature type="region of interest" description="Disordered" evidence="1">
    <location>
        <begin position="22"/>
        <end position="42"/>
    </location>
</feature>
<evidence type="ECO:0000313" key="4">
    <source>
        <dbReference type="Proteomes" id="UP000783863"/>
    </source>
</evidence>
<dbReference type="PROSITE" id="PS51257">
    <property type="entry name" value="PROKAR_LIPOPROTEIN"/>
    <property type="match status" value="1"/>
</dbReference>
<protein>
    <submittedName>
        <fullName evidence="3">DUF4397 domain-containing protein</fullName>
    </submittedName>
</protein>
<sequence length="482" mass="49016">MSSDTSRRKVLLGIGTAATVGLAGCGGSDGGGTPTGTGNMTETGTEAEMTEMETEDGETSGTAMVRVSHMSPDAPNVDVYVDGSAVLEDVPFGTTSGYLEVGAGDHDVEITAAGQPDTVVYDDTITVAADTSYTIAAAGEISDGADEAFSPLILEDDTSDPGSDTARLTLAHVSPDAPAVDVTAAGEDTVLFDGVAYSQSGSVEVPAGDYTVQVRGDTDSNDGDVVAEFDVSLAGGEVYTAFASGYLSPDDEPADTPFDLRFAESMSMDDTSDPAMVRVAHMSPDAPNVDVYVDGDEVLSDVAFGAQSGYLEVPAGDRQVKITAAGDESTVVYDEAVTVAAGTAYTVVAAGEISEGADEAFAPLVLEDDNSAPAEGNARLRVVHVSPDAPSVDVTASDGDVVLFDNVPYGESGSTEVGSGTYEVEIRPDSDGNDADPAAEFPDTSLEGGNVYTAYAAGYLSPDDDPGSEGFDLVVTSNAGGM</sequence>
<name>A0A8J8CBV7_9EURY</name>
<organism evidence="3 4">
    <name type="scientific">Haloarcula salinisoli</name>
    <dbReference type="NCBI Taxonomy" id="2487746"/>
    <lineage>
        <taxon>Archaea</taxon>
        <taxon>Methanobacteriati</taxon>
        <taxon>Methanobacteriota</taxon>
        <taxon>Stenosarchaea group</taxon>
        <taxon>Halobacteria</taxon>
        <taxon>Halobacteriales</taxon>
        <taxon>Haloarculaceae</taxon>
        <taxon>Haloarcula</taxon>
    </lineage>
</organism>
<dbReference type="RefSeq" id="WP_220589099.1">
    <property type="nucleotide sequence ID" value="NZ_RKLQ01000002.1"/>
</dbReference>
<gene>
    <name evidence="3" type="ORF">EGD98_14625</name>
</gene>
<dbReference type="Pfam" id="PF14344">
    <property type="entry name" value="DUF4397"/>
    <property type="match status" value="2"/>
</dbReference>
<keyword evidence="4" id="KW-1185">Reference proteome</keyword>
<reference evidence="3" key="1">
    <citation type="submission" date="2021-06" db="EMBL/GenBank/DDBJ databases">
        <title>Halomicroarcula sp. F24A a new haloarchaeum isolated from saline soil.</title>
        <authorList>
            <person name="Duran-Viseras A."/>
            <person name="Sanchez-Porro C."/>
            <person name="Ventosa A."/>
        </authorList>
    </citation>
    <scope>NUCLEOTIDE SEQUENCE</scope>
    <source>
        <strain evidence="3">F24A</strain>
    </source>
</reference>